<feature type="domain" description="Amidase" evidence="7">
    <location>
        <begin position="79"/>
        <end position="530"/>
    </location>
</feature>
<dbReference type="InterPro" id="IPR036928">
    <property type="entry name" value="AS_sf"/>
</dbReference>
<dbReference type="RefSeq" id="XP_043050018.1">
    <property type="nucleotide sequence ID" value="XM_043195352.1"/>
</dbReference>
<protein>
    <recommendedName>
        <fullName evidence="3">amidase</fullName>
        <ecNumber evidence="3">3.5.1.4</ecNumber>
    </recommendedName>
</protein>
<reference evidence="8" key="1">
    <citation type="submission" date="2021-03" db="EMBL/GenBank/DDBJ databases">
        <authorList>
            <person name="Palmer J.M."/>
        </authorList>
    </citation>
    <scope>NUCLEOTIDE SEQUENCE</scope>
    <source>
        <strain evidence="8">ARV_011</strain>
    </source>
</reference>
<dbReference type="InterPro" id="IPR023631">
    <property type="entry name" value="Amidase_dom"/>
</dbReference>
<organism evidence="8 9">
    <name type="scientific">Scheffersomyces spartinae</name>
    <dbReference type="NCBI Taxonomy" id="45513"/>
    <lineage>
        <taxon>Eukaryota</taxon>
        <taxon>Fungi</taxon>
        <taxon>Dikarya</taxon>
        <taxon>Ascomycota</taxon>
        <taxon>Saccharomycotina</taxon>
        <taxon>Pichiomycetes</taxon>
        <taxon>Debaryomycetaceae</taxon>
        <taxon>Scheffersomyces</taxon>
    </lineage>
</organism>
<name>A0A9P7VAJ0_9ASCO</name>
<dbReference type="GeneID" id="66118058"/>
<evidence type="ECO:0000313" key="8">
    <source>
        <dbReference type="EMBL" id="KAG7194471.1"/>
    </source>
</evidence>
<evidence type="ECO:0000256" key="4">
    <source>
        <dbReference type="ARBA" id="ARBA00022801"/>
    </source>
</evidence>
<keyword evidence="9" id="KW-1185">Reference proteome</keyword>
<feature type="binding site" evidence="6">
    <location>
        <position position="210"/>
    </location>
    <ligand>
        <name>substrate</name>
    </ligand>
</feature>
<sequence length="546" mass="60106">MTVSQGYKEIAQQKLAERDAKFFPEWLVPEDDLPSTDLMDVTGWLADTKYLLDLEKEITTSDAPTIVSNIRNRKWTCLEVTKAFCHRSSIAHQLVNCLTEIFYDEAIARAEELDKFQEETGTTLGPFHGLPISLKDNFNVNGHASTVGIVKYSFEKMTEDAVLVGLLREQGAIFYVKTNVPVAMMMPESTNHIWGTTVNPLNRNLSAGGSSGGEAALLALHGLPLGLGTDIGGSIRIPASFQNLFALKPTLGRFPTYGCRAGLPGLELVSSINGPMTTSLTTLDYYCKNILTLEPWYHDPNSVALPWRTVDVPGKLNIAILEDDLVVRPTPPIRRGLKIVRDALTEAGHTVIDWVPEDHLRLSQIITAFFLSDGGDHVLKETRATGEALFPYMKMYGQCKDLPTLELRALHVERTALAKKFLDRWRATKNVTGNGRPIDVIIAPTTPFPGSVVGKFGNHVGYTSPFNALNFSVGILPVTRAHQDLDPADAEPAGHNEGDIQTWADYNSTESHGGAVALQVVGQKFEEEKVVEIMKVISELIDKKQT</sequence>
<feature type="active site" description="Charge relay system" evidence="5">
    <location>
        <position position="210"/>
    </location>
</feature>
<dbReference type="PANTHER" id="PTHR46072">
    <property type="entry name" value="AMIDASE-RELATED-RELATED"/>
    <property type="match status" value="1"/>
</dbReference>
<dbReference type="SUPFAM" id="SSF75304">
    <property type="entry name" value="Amidase signature (AS) enzymes"/>
    <property type="match status" value="1"/>
</dbReference>
<accession>A0A9P7VAJ0</accession>
<comment type="similarity">
    <text evidence="2">Belongs to the amidase family.</text>
</comment>
<evidence type="ECO:0000256" key="6">
    <source>
        <dbReference type="PIRSR" id="PIRSR001221-2"/>
    </source>
</evidence>
<dbReference type="EMBL" id="JAHMUF010000007">
    <property type="protein sequence ID" value="KAG7194471.1"/>
    <property type="molecule type" value="Genomic_DNA"/>
</dbReference>
<evidence type="ECO:0000256" key="5">
    <source>
        <dbReference type="PIRSR" id="PIRSR001221-1"/>
    </source>
</evidence>
<dbReference type="Gene3D" id="3.90.1300.10">
    <property type="entry name" value="Amidase signature (AS) domain"/>
    <property type="match status" value="1"/>
</dbReference>
<comment type="catalytic activity">
    <reaction evidence="1">
        <text>a monocarboxylic acid amide + H2O = a monocarboxylate + NH4(+)</text>
        <dbReference type="Rhea" id="RHEA:12020"/>
        <dbReference type="ChEBI" id="CHEBI:15377"/>
        <dbReference type="ChEBI" id="CHEBI:28938"/>
        <dbReference type="ChEBI" id="CHEBI:35757"/>
        <dbReference type="ChEBI" id="CHEBI:83628"/>
        <dbReference type="EC" id="3.5.1.4"/>
    </reaction>
</comment>
<evidence type="ECO:0000256" key="1">
    <source>
        <dbReference type="ARBA" id="ARBA00001311"/>
    </source>
</evidence>
<dbReference type="AlphaFoldDB" id="A0A9P7VAJ0"/>
<gene>
    <name evidence="8" type="ORF">KQ657_004684</name>
</gene>
<proteinExistence type="inferred from homology"/>
<feature type="active site" description="Acyl-ester intermediate" evidence="5">
    <location>
        <position position="234"/>
    </location>
</feature>
<dbReference type="Pfam" id="PF01425">
    <property type="entry name" value="Amidase"/>
    <property type="match status" value="1"/>
</dbReference>
<dbReference type="OrthoDB" id="6428749at2759"/>
<evidence type="ECO:0000256" key="3">
    <source>
        <dbReference type="ARBA" id="ARBA00012922"/>
    </source>
</evidence>
<dbReference type="PROSITE" id="PS00571">
    <property type="entry name" value="AMIDASES"/>
    <property type="match status" value="1"/>
</dbReference>
<feature type="binding site" evidence="6">
    <location>
        <begin position="231"/>
        <end position="234"/>
    </location>
    <ligand>
        <name>substrate</name>
    </ligand>
</feature>
<evidence type="ECO:0000313" key="9">
    <source>
        <dbReference type="Proteomes" id="UP000790833"/>
    </source>
</evidence>
<dbReference type="InterPro" id="IPR020556">
    <property type="entry name" value="Amidase_CS"/>
</dbReference>
<dbReference type="PIRSF" id="PIRSF001221">
    <property type="entry name" value="Amidase_fungi"/>
    <property type="match status" value="1"/>
</dbReference>
<dbReference type="Proteomes" id="UP000790833">
    <property type="component" value="Unassembled WGS sequence"/>
</dbReference>
<keyword evidence="4" id="KW-0378">Hydrolase</keyword>
<feature type="binding site" evidence="6">
    <location>
        <position position="184"/>
    </location>
    <ligand>
        <name>substrate</name>
    </ligand>
</feature>
<comment type="caution">
    <text evidence="8">The sequence shown here is derived from an EMBL/GenBank/DDBJ whole genome shotgun (WGS) entry which is preliminary data.</text>
</comment>
<dbReference type="PANTHER" id="PTHR46072:SF11">
    <property type="entry name" value="AMIDASE-RELATED"/>
    <property type="match status" value="1"/>
</dbReference>
<evidence type="ECO:0000256" key="2">
    <source>
        <dbReference type="ARBA" id="ARBA00009199"/>
    </source>
</evidence>
<evidence type="ECO:0000259" key="7">
    <source>
        <dbReference type="Pfam" id="PF01425"/>
    </source>
</evidence>
<dbReference type="GO" id="GO:0004040">
    <property type="term" value="F:amidase activity"/>
    <property type="evidence" value="ECO:0007669"/>
    <property type="project" value="UniProtKB-EC"/>
</dbReference>
<dbReference type="EC" id="3.5.1.4" evidence="3"/>
<feature type="active site" description="Charge relay system" evidence="5">
    <location>
        <position position="135"/>
    </location>
</feature>